<evidence type="ECO:0000313" key="2">
    <source>
        <dbReference type="Proteomes" id="UP000325645"/>
    </source>
</evidence>
<dbReference type="RefSeq" id="WP_150658781.1">
    <property type="nucleotide sequence ID" value="NZ_CABVJH010000013.1"/>
</dbReference>
<organism evidence="1 2">
    <name type="scientific">Pseudomonas fluorescens</name>
    <dbReference type="NCBI Taxonomy" id="294"/>
    <lineage>
        <taxon>Bacteria</taxon>
        <taxon>Pseudomonadati</taxon>
        <taxon>Pseudomonadota</taxon>
        <taxon>Gammaproteobacteria</taxon>
        <taxon>Pseudomonadales</taxon>
        <taxon>Pseudomonadaceae</taxon>
        <taxon>Pseudomonas</taxon>
    </lineage>
</organism>
<name>A0A5E7WRL7_PSEFL</name>
<protein>
    <submittedName>
        <fullName evidence="1">Uncharacterized protein</fullName>
    </submittedName>
</protein>
<proteinExistence type="predicted"/>
<accession>A0A5E7WRL7</accession>
<reference evidence="1 2" key="1">
    <citation type="submission" date="2019-09" db="EMBL/GenBank/DDBJ databases">
        <authorList>
            <person name="Chandra G."/>
            <person name="Truman W A."/>
        </authorList>
    </citation>
    <scope>NUCLEOTIDE SEQUENCE [LARGE SCALE GENOMIC DNA]</scope>
    <source>
        <strain evidence="1">PS943</strain>
    </source>
</reference>
<dbReference type="EMBL" id="CABVJH010000013">
    <property type="protein sequence ID" value="VVQ37712.1"/>
    <property type="molecule type" value="Genomic_DNA"/>
</dbReference>
<sequence length="117" mass="13192">MSTHNKGKESDIVRPMQPVFKEIKGEIIYLSKLSGEWTEVSGGGVVFPNDDLYRFSAIIHLGTDEWTSDYSEALKALCPVDFLRRNVNKSVELRLHVKGPDGVETASKESVYAIREY</sequence>
<dbReference type="AlphaFoldDB" id="A0A5E7WRL7"/>
<dbReference type="Proteomes" id="UP000325645">
    <property type="component" value="Unassembled WGS sequence"/>
</dbReference>
<gene>
    <name evidence="1" type="ORF">PS943_05390</name>
</gene>
<evidence type="ECO:0000313" key="1">
    <source>
        <dbReference type="EMBL" id="VVQ37712.1"/>
    </source>
</evidence>